<dbReference type="AlphaFoldDB" id="A0A8T0E5T2"/>
<dbReference type="Proteomes" id="UP000807504">
    <property type="component" value="Unassembled WGS sequence"/>
</dbReference>
<dbReference type="EMBL" id="JABXBU010002231">
    <property type="protein sequence ID" value="KAF8765211.1"/>
    <property type="molecule type" value="Genomic_DNA"/>
</dbReference>
<evidence type="ECO:0000313" key="1">
    <source>
        <dbReference type="EMBL" id="KAF8765211.1"/>
    </source>
</evidence>
<comment type="caution">
    <text evidence="1">The sequence shown here is derived from an EMBL/GenBank/DDBJ whole genome shotgun (WGS) entry which is preliminary data.</text>
</comment>
<reference evidence="1" key="1">
    <citation type="journal article" date="2020" name="bioRxiv">
        <title>Chromosome-level reference genome of the European wasp spider Argiope bruennichi: a resource for studies on range expansion and evolutionary adaptation.</title>
        <authorList>
            <person name="Sheffer M.M."/>
            <person name="Hoppe A."/>
            <person name="Krehenwinkel H."/>
            <person name="Uhl G."/>
            <person name="Kuss A.W."/>
            <person name="Jensen L."/>
            <person name="Jensen C."/>
            <person name="Gillespie R.G."/>
            <person name="Hoff K.J."/>
            <person name="Prost S."/>
        </authorList>
    </citation>
    <scope>NUCLEOTIDE SEQUENCE</scope>
</reference>
<name>A0A8T0E5T2_ARGBR</name>
<protein>
    <submittedName>
        <fullName evidence="1">Uncharacterized protein</fullName>
    </submittedName>
</protein>
<reference evidence="1" key="2">
    <citation type="submission" date="2020-06" db="EMBL/GenBank/DDBJ databases">
        <authorList>
            <person name="Sheffer M."/>
        </authorList>
    </citation>
    <scope>NUCLEOTIDE SEQUENCE</scope>
</reference>
<proteinExistence type="predicted"/>
<organism evidence="1 2">
    <name type="scientific">Argiope bruennichi</name>
    <name type="common">Wasp spider</name>
    <name type="synonym">Aranea bruennichi</name>
    <dbReference type="NCBI Taxonomy" id="94029"/>
    <lineage>
        <taxon>Eukaryota</taxon>
        <taxon>Metazoa</taxon>
        <taxon>Ecdysozoa</taxon>
        <taxon>Arthropoda</taxon>
        <taxon>Chelicerata</taxon>
        <taxon>Arachnida</taxon>
        <taxon>Araneae</taxon>
        <taxon>Araneomorphae</taxon>
        <taxon>Entelegynae</taxon>
        <taxon>Araneoidea</taxon>
        <taxon>Araneidae</taxon>
        <taxon>Argiope</taxon>
    </lineage>
</organism>
<keyword evidence="2" id="KW-1185">Reference proteome</keyword>
<evidence type="ECO:0000313" key="2">
    <source>
        <dbReference type="Proteomes" id="UP000807504"/>
    </source>
</evidence>
<sequence length="112" mass="11959">MGGVGSLNKCSPCCMVDFYSCPLYSMAFHIWWLLCHGHHRIVGSQTGDLQSPGLARSAKFEVGRPAPHVFPHASPQFLRSCRSAVLPPLDANGPAPACLRFPPVYAAGHSGG</sequence>
<gene>
    <name evidence="1" type="ORF">HNY73_023199</name>
</gene>
<accession>A0A8T0E5T2</accession>